<dbReference type="InterPro" id="IPR036188">
    <property type="entry name" value="FAD/NAD-bd_sf"/>
</dbReference>
<evidence type="ECO:0000259" key="2">
    <source>
        <dbReference type="Pfam" id="PF01266"/>
    </source>
</evidence>
<protein>
    <submittedName>
        <fullName evidence="3">FAD-binding oxidoreductase</fullName>
    </submittedName>
</protein>
<dbReference type="GO" id="GO:0016491">
    <property type="term" value="F:oxidoreductase activity"/>
    <property type="evidence" value="ECO:0007669"/>
    <property type="project" value="UniProtKB-KW"/>
</dbReference>
<dbReference type="OrthoDB" id="9806601at2"/>
<name>A0A545T5R7_9PROT</name>
<accession>A0A545T5R7</accession>
<dbReference type="Gene3D" id="3.30.9.10">
    <property type="entry name" value="D-Amino Acid Oxidase, subunit A, domain 2"/>
    <property type="match status" value="1"/>
</dbReference>
<gene>
    <name evidence="3" type="ORF">FKG95_25885</name>
</gene>
<evidence type="ECO:0000313" key="3">
    <source>
        <dbReference type="EMBL" id="TQV72502.1"/>
    </source>
</evidence>
<organism evidence="3 4">
    <name type="scientific">Denitrobaculum tricleocarpae</name>
    <dbReference type="NCBI Taxonomy" id="2591009"/>
    <lineage>
        <taxon>Bacteria</taxon>
        <taxon>Pseudomonadati</taxon>
        <taxon>Pseudomonadota</taxon>
        <taxon>Alphaproteobacteria</taxon>
        <taxon>Rhodospirillales</taxon>
        <taxon>Rhodospirillaceae</taxon>
        <taxon>Denitrobaculum</taxon>
    </lineage>
</organism>
<dbReference type="PANTHER" id="PTHR13847">
    <property type="entry name" value="SARCOSINE DEHYDROGENASE-RELATED"/>
    <property type="match status" value="1"/>
</dbReference>
<reference evidence="3 4" key="1">
    <citation type="submission" date="2019-06" db="EMBL/GenBank/DDBJ databases">
        <title>Whole genome sequence for Rhodospirillaceae sp. R148.</title>
        <authorList>
            <person name="Wang G."/>
        </authorList>
    </citation>
    <scope>NUCLEOTIDE SEQUENCE [LARGE SCALE GENOMIC DNA]</scope>
    <source>
        <strain evidence="3 4">R148</strain>
    </source>
</reference>
<dbReference type="EMBL" id="VHSH01000012">
    <property type="protein sequence ID" value="TQV72502.1"/>
    <property type="molecule type" value="Genomic_DNA"/>
</dbReference>
<sequence>MPFKSESPSAYIDSYYARTIAPHTARPPLRSDTETDVCVIGGGLAGLSTALGLAERDVKVVLIEARRVGWGASGRNGGFVSAGFSLSPRQIVKDLGREQAREVYDLSRDAVALIRRRIKDLELPGVPVVDGRMKVLRYHDPEQLARDCDFMAEVLAIESEVWPRERLREVLLSERYHGALYIPSGFHFHPLNYALGIAQAAETAGVKIYEDTPAVWLNLESPQKRIETPSGAVLAREIVIACGGYIAGLQPLLSGATLPVATYVMTTEPLGARLKEAIRVPYAISDTRLAGNYFRALSDGRILWGGDITARTREPGQLAKKMIDDLLSVFPQLAGVRAEDAWMGLMGYPIHKMPQLGRHAPGVWHCMGYGGHGMAATTMGGELIAAAIAERDDRYRLFSRYGLQWTGGRVIGAVAAQMTYWYYQWLDRLQEARSHG</sequence>
<dbReference type="Gene3D" id="3.50.50.60">
    <property type="entry name" value="FAD/NAD(P)-binding domain"/>
    <property type="match status" value="1"/>
</dbReference>
<keyword evidence="4" id="KW-1185">Reference proteome</keyword>
<evidence type="ECO:0000256" key="1">
    <source>
        <dbReference type="ARBA" id="ARBA00023002"/>
    </source>
</evidence>
<evidence type="ECO:0000313" key="4">
    <source>
        <dbReference type="Proteomes" id="UP000315252"/>
    </source>
</evidence>
<dbReference type="GO" id="GO:0005737">
    <property type="term" value="C:cytoplasm"/>
    <property type="evidence" value="ECO:0007669"/>
    <property type="project" value="TreeGrafter"/>
</dbReference>
<dbReference type="Proteomes" id="UP000315252">
    <property type="component" value="Unassembled WGS sequence"/>
</dbReference>
<proteinExistence type="predicted"/>
<dbReference type="InterPro" id="IPR006076">
    <property type="entry name" value="FAD-dep_OxRdtase"/>
</dbReference>
<comment type="caution">
    <text evidence="3">The sequence shown here is derived from an EMBL/GenBank/DDBJ whole genome shotgun (WGS) entry which is preliminary data.</text>
</comment>
<feature type="domain" description="FAD dependent oxidoreductase" evidence="2">
    <location>
        <begin position="36"/>
        <end position="386"/>
    </location>
</feature>
<dbReference type="Pfam" id="PF01266">
    <property type="entry name" value="DAO"/>
    <property type="match status" value="1"/>
</dbReference>
<dbReference type="AlphaFoldDB" id="A0A545T5R7"/>
<keyword evidence="1" id="KW-0560">Oxidoreductase</keyword>
<dbReference type="SUPFAM" id="SSF51905">
    <property type="entry name" value="FAD/NAD(P)-binding domain"/>
    <property type="match status" value="1"/>
</dbReference>
<dbReference type="PANTHER" id="PTHR13847:SF281">
    <property type="entry name" value="FAD DEPENDENT OXIDOREDUCTASE DOMAIN-CONTAINING PROTEIN"/>
    <property type="match status" value="1"/>
</dbReference>